<dbReference type="OrthoDB" id="798290at2"/>
<evidence type="ECO:0000313" key="2">
    <source>
        <dbReference type="Proteomes" id="UP000184518"/>
    </source>
</evidence>
<proteinExistence type="predicted"/>
<dbReference type="AlphaFoldDB" id="A0A1M5F460"/>
<dbReference type="Proteomes" id="UP000184518">
    <property type="component" value="Unassembled WGS sequence"/>
</dbReference>
<evidence type="ECO:0000313" key="1">
    <source>
        <dbReference type="EMBL" id="SHF86256.1"/>
    </source>
</evidence>
<sequence length="145" mass="16073">MANINITSSECAWSNFEVKVLSKTVKGLRGFSVKKTVESEHIYGAGDQPIDIMRGNKKYEGSIKVLGFEADALNRAAKAAGFEDITDVPHEFITILISYKKNPADVLTTVTMSGVQFTEDGFEMEQGAKNREVSLPYIAMNREFK</sequence>
<organism evidence="1 2">
    <name type="scientific">Chryseobacterium arachidis</name>
    <dbReference type="NCBI Taxonomy" id="1416778"/>
    <lineage>
        <taxon>Bacteria</taxon>
        <taxon>Pseudomonadati</taxon>
        <taxon>Bacteroidota</taxon>
        <taxon>Flavobacteriia</taxon>
        <taxon>Flavobacteriales</taxon>
        <taxon>Weeksellaceae</taxon>
        <taxon>Chryseobacterium group</taxon>
        <taxon>Chryseobacterium</taxon>
    </lineage>
</organism>
<name>A0A1M5F460_9FLAO</name>
<evidence type="ECO:0008006" key="3">
    <source>
        <dbReference type="Google" id="ProtNLM"/>
    </source>
</evidence>
<dbReference type="STRING" id="1416778.SAMN05443633_107157"/>
<protein>
    <recommendedName>
        <fullName evidence="3">Phage tail tube protein</fullName>
    </recommendedName>
</protein>
<accession>A0A1M5F460</accession>
<dbReference type="EMBL" id="FQUT01000007">
    <property type="protein sequence ID" value="SHF86256.1"/>
    <property type="molecule type" value="Genomic_DNA"/>
</dbReference>
<dbReference type="RefSeq" id="WP_072959047.1">
    <property type="nucleotide sequence ID" value="NZ_FQUT01000007.1"/>
</dbReference>
<reference evidence="2" key="1">
    <citation type="submission" date="2016-11" db="EMBL/GenBank/DDBJ databases">
        <authorList>
            <person name="Varghese N."/>
            <person name="Submissions S."/>
        </authorList>
    </citation>
    <scope>NUCLEOTIDE SEQUENCE [LARGE SCALE GENOMIC DNA]</scope>
    <source>
        <strain evidence="2">DSM 27619</strain>
    </source>
</reference>
<gene>
    <name evidence="1" type="ORF">SAMN05443633_107157</name>
</gene>
<keyword evidence="2" id="KW-1185">Reference proteome</keyword>